<keyword evidence="4" id="KW-0862">Zinc</keyword>
<dbReference type="EMBL" id="VJMG01000064">
    <property type="protein sequence ID" value="TRL35574.1"/>
    <property type="molecule type" value="Genomic_DNA"/>
</dbReference>
<dbReference type="InterPro" id="IPR051013">
    <property type="entry name" value="MBL_superfamily_lactonases"/>
</dbReference>
<comment type="caution">
    <text evidence="6">The sequence shown here is derived from an EMBL/GenBank/DDBJ whole genome shotgun (WGS) entry which is preliminary data.</text>
</comment>
<dbReference type="InterPro" id="IPR036866">
    <property type="entry name" value="RibonucZ/Hydroxyglut_hydro"/>
</dbReference>
<name>A0A549T131_9HYPH</name>
<dbReference type="AlphaFoldDB" id="A0A549T131"/>
<dbReference type="InterPro" id="IPR001279">
    <property type="entry name" value="Metallo-B-lactamas"/>
</dbReference>
<proteinExistence type="inferred from homology"/>
<evidence type="ECO:0000256" key="4">
    <source>
        <dbReference type="ARBA" id="ARBA00022833"/>
    </source>
</evidence>
<dbReference type="GO" id="GO:0046872">
    <property type="term" value="F:metal ion binding"/>
    <property type="evidence" value="ECO:0007669"/>
    <property type="project" value="UniProtKB-KW"/>
</dbReference>
<accession>A0A549T131</accession>
<evidence type="ECO:0000259" key="5">
    <source>
        <dbReference type="SMART" id="SM00849"/>
    </source>
</evidence>
<protein>
    <submittedName>
        <fullName evidence="6">MBL fold metallo-hydrolase</fullName>
    </submittedName>
</protein>
<dbReference type="Pfam" id="PF00753">
    <property type="entry name" value="Lactamase_B"/>
    <property type="match status" value="1"/>
</dbReference>
<dbReference type="SUPFAM" id="SSF56281">
    <property type="entry name" value="Metallo-hydrolase/oxidoreductase"/>
    <property type="match status" value="1"/>
</dbReference>
<sequence>MVDLILLTHLHCDHVGWNTIWDGEIWHPTFPNARYVFSAKEYGFFSSPDNHIDRHRTSFMARADSVDPVVKACQAVMIPVDGSDVFPGIRYLSTPGHSPFHASIAIDTEEGTALFAGDTMHHDAQVFRPEVNSIFDADADLARHSLEILLDTASTSGTIVFGAHLAGGSAIKITKTAKGYRWQDA</sequence>
<dbReference type="Proteomes" id="UP000316801">
    <property type="component" value="Unassembled WGS sequence"/>
</dbReference>
<dbReference type="Gene3D" id="3.60.15.10">
    <property type="entry name" value="Ribonuclease Z/Hydroxyacylglutathione hydrolase-like"/>
    <property type="match status" value="1"/>
</dbReference>
<keyword evidence="7" id="KW-1185">Reference proteome</keyword>
<evidence type="ECO:0000256" key="2">
    <source>
        <dbReference type="ARBA" id="ARBA00022723"/>
    </source>
</evidence>
<evidence type="ECO:0000313" key="6">
    <source>
        <dbReference type="EMBL" id="TRL35574.1"/>
    </source>
</evidence>
<dbReference type="PANTHER" id="PTHR42978">
    <property type="entry name" value="QUORUM-QUENCHING LACTONASE YTNP-RELATED-RELATED"/>
    <property type="match status" value="1"/>
</dbReference>
<keyword evidence="3 6" id="KW-0378">Hydrolase</keyword>
<evidence type="ECO:0000313" key="7">
    <source>
        <dbReference type="Proteomes" id="UP000316801"/>
    </source>
</evidence>
<dbReference type="CDD" id="cd16277">
    <property type="entry name" value="metallo-hydrolase-like_MBL-fold"/>
    <property type="match status" value="1"/>
</dbReference>
<feature type="domain" description="Metallo-beta-lactamase" evidence="5">
    <location>
        <begin position="3"/>
        <end position="164"/>
    </location>
</feature>
<evidence type="ECO:0000256" key="1">
    <source>
        <dbReference type="ARBA" id="ARBA00007749"/>
    </source>
</evidence>
<reference evidence="6 7" key="1">
    <citation type="submission" date="2019-07" db="EMBL/GenBank/DDBJ databases">
        <title>Ln-dependent methylotrophs.</title>
        <authorList>
            <person name="Tani A."/>
        </authorList>
    </citation>
    <scope>NUCLEOTIDE SEQUENCE [LARGE SCALE GENOMIC DNA]</scope>
    <source>
        <strain evidence="6 7">SM12</strain>
    </source>
</reference>
<dbReference type="SMART" id="SM00849">
    <property type="entry name" value="Lactamase_B"/>
    <property type="match status" value="1"/>
</dbReference>
<keyword evidence="2" id="KW-0479">Metal-binding</keyword>
<evidence type="ECO:0000256" key="3">
    <source>
        <dbReference type="ARBA" id="ARBA00022801"/>
    </source>
</evidence>
<comment type="similarity">
    <text evidence="1">Belongs to the metallo-beta-lactamase superfamily.</text>
</comment>
<organism evidence="6 7">
    <name type="scientific">Rhizobium straminoryzae</name>
    <dbReference type="NCBI Taxonomy" id="1387186"/>
    <lineage>
        <taxon>Bacteria</taxon>
        <taxon>Pseudomonadati</taxon>
        <taxon>Pseudomonadota</taxon>
        <taxon>Alphaproteobacteria</taxon>
        <taxon>Hyphomicrobiales</taxon>
        <taxon>Rhizobiaceae</taxon>
        <taxon>Rhizobium/Agrobacterium group</taxon>
        <taxon>Rhizobium</taxon>
    </lineage>
</organism>
<dbReference type="GO" id="GO:0016787">
    <property type="term" value="F:hydrolase activity"/>
    <property type="evidence" value="ECO:0007669"/>
    <property type="project" value="UniProtKB-KW"/>
</dbReference>
<gene>
    <name evidence="6" type="ORF">FNA46_19850</name>
</gene>
<dbReference type="PANTHER" id="PTHR42978:SF6">
    <property type="entry name" value="QUORUM-QUENCHING LACTONASE YTNP-RELATED"/>
    <property type="match status" value="1"/>
</dbReference>